<dbReference type="KEGG" id="meg:DKB62_11285"/>
<dbReference type="PROSITE" id="PS50966">
    <property type="entry name" value="ZF_SWIM"/>
    <property type="match status" value="1"/>
</dbReference>
<dbReference type="EMBL" id="CP029462">
    <property type="protein sequence ID" value="AXL22094.1"/>
    <property type="molecule type" value="Genomic_DNA"/>
</dbReference>
<accession>A0A346B1V1</accession>
<evidence type="ECO:0000256" key="1">
    <source>
        <dbReference type="PROSITE-ProRule" id="PRU00325"/>
    </source>
</evidence>
<gene>
    <name evidence="3" type="ORF">DKB62_11285</name>
</gene>
<reference evidence="3 4" key="1">
    <citation type="submission" date="2018-05" db="EMBL/GenBank/DDBJ databases">
        <title>Complete genome sequence of Megasphaera sp. AJH120T, isolated from the ceca of a chicken.</title>
        <authorList>
            <person name="Maki J."/>
            <person name="Looft T."/>
        </authorList>
    </citation>
    <scope>NUCLEOTIDE SEQUENCE [LARGE SCALE GENOMIC DNA]</scope>
    <source>
        <strain evidence="3 4">AJH120</strain>
    </source>
</reference>
<keyword evidence="1" id="KW-0862">Zinc</keyword>
<protein>
    <recommendedName>
        <fullName evidence="2">SWIM-type domain-containing protein</fullName>
    </recommendedName>
</protein>
<dbReference type="GO" id="GO:0008270">
    <property type="term" value="F:zinc ion binding"/>
    <property type="evidence" value="ECO:0007669"/>
    <property type="project" value="UniProtKB-KW"/>
</dbReference>
<sequence length="583" mass="67742">MDWELLFKPHILHRGAEYYRDAAVEDLKITDTQITAVVLGTEDYDVEIGIKDGIIQAMSCTCPYAADDNHCKHMAAVLFACQETEDLILSAKPDESEWESGEDEDDVLDDWKADVLPDFPGMTCKPDQETILAELIHNADDLTVRAFLYSILEKDPALQNRFRMLTQNVMTKGLLKEWRREIDRIFADAGWDDYIDYEQASYFTGELYSFLSSLDQRISAATADGIFKTVDYTLSQLQSTDMDDSDGGLWCLFDFCYQIVGKLLPYCTAENQLRIFDWAARQLDYTHKDGLWYELAQDCAMQFILQQFPGPDFLDKKLALTDKEVQKAARQTDFENVILPQKIKTHVLLMEQKGCPAEEQAAYIAQYKQYGSVCLLLSEFYEWQQDDANAIAVLEQAYAADSTPSYIARECCEKLKELYKKTENQERYLQMLWDLALTIHVANIDLYRELKSQYKPEEWREQREKILTSWGTNPYAGQLYAEEKLYDRLLCHVQKHCRLSEVQQYESILKENFPDELLQLYEHIVTEIAVQGLGRPSYVKIVRILRKMKRLPGGPPFVQALVGQWRQQYKRRRAMMEELDKLT</sequence>
<dbReference type="Proteomes" id="UP000254337">
    <property type="component" value="Chromosome"/>
</dbReference>
<proteinExistence type="predicted"/>
<name>A0A346B1V1_9FIRM</name>
<keyword evidence="4" id="KW-1185">Reference proteome</keyword>
<keyword evidence="1" id="KW-0863">Zinc-finger</keyword>
<evidence type="ECO:0000313" key="4">
    <source>
        <dbReference type="Proteomes" id="UP000254337"/>
    </source>
</evidence>
<keyword evidence="1" id="KW-0479">Metal-binding</keyword>
<dbReference type="OrthoDB" id="9760715at2"/>
<evidence type="ECO:0000259" key="2">
    <source>
        <dbReference type="PROSITE" id="PS50966"/>
    </source>
</evidence>
<evidence type="ECO:0000313" key="3">
    <source>
        <dbReference type="EMBL" id="AXL22094.1"/>
    </source>
</evidence>
<dbReference type="RefSeq" id="WP_107196738.1">
    <property type="nucleotide sequence ID" value="NZ_CP029462.1"/>
</dbReference>
<organism evidence="3 4">
    <name type="scientific">Megasphaera stantonii</name>
    <dbReference type="NCBI Taxonomy" id="2144175"/>
    <lineage>
        <taxon>Bacteria</taxon>
        <taxon>Bacillati</taxon>
        <taxon>Bacillota</taxon>
        <taxon>Negativicutes</taxon>
        <taxon>Veillonellales</taxon>
        <taxon>Veillonellaceae</taxon>
        <taxon>Megasphaera</taxon>
    </lineage>
</organism>
<dbReference type="InterPro" id="IPR007527">
    <property type="entry name" value="Znf_SWIM"/>
</dbReference>
<feature type="domain" description="SWIM-type" evidence="2">
    <location>
        <begin position="44"/>
        <end position="82"/>
    </location>
</feature>
<dbReference type="AlphaFoldDB" id="A0A346B1V1"/>